<keyword evidence="1" id="KW-1133">Transmembrane helix</keyword>
<evidence type="ECO:0000313" key="2">
    <source>
        <dbReference type="EMBL" id="USG60817.1"/>
    </source>
</evidence>
<dbReference type="RefSeq" id="WP_251933697.1">
    <property type="nucleotide sequence ID" value="NZ_CP098747.1"/>
</dbReference>
<dbReference type="InterPro" id="IPR038696">
    <property type="entry name" value="IalB_sf"/>
</dbReference>
<evidence type="ECO:0000313" key="3">
    <source>
        <dbReference type="Proteomes" id="UP001056291"/>
    </source>
</evidence>
<keyword evidence="3" id="KW-1185">Reference proteome</keyword>
<dbReference type="InterPro" id="IPR010642">
    <property type="entry name" value="Invasion_prot_B"/>
</dbReference>
<name>A0ABY4W1I1_9PROT</name>
<sequence length="196" mass="21810">MNYGDRKLINEQLANLNSSRYSGLMNKFILIFSALLVYIFVSSGGAVAQQKSPKPLGTFKDWQAYSWVENGKKLCYMLSRPNKSTPKGVNRDDIYLMVTYRPSSSSKEEVSHITGYPYLEKSTVDVLIGNRKFILATNNDVAWVPEGESDAKLISAMRSGSKLVVKGKSTRGTLTTDSYSLQGFTAAHKQIRKSCT</sequence>
<keyword evidence="1" id="KW-0812">Transmembrane</keyword>
<dbReference type="Gene3D" id="2.60.40.1880">
    <property type="entry name" value="Invasion associated locus B (IalB) protein"/>
    <property type="match status" value="1"/>
</dbReference>
<gene>
    <name evidence="2" type="ORF">NBZ79_16785</name>
</gene>
<accession>A0ABY4W1I1</accession>
<dbReference type="Proteomes" id="UP001056291">
    <property type="component" value="Chromosome"/>
</dbReference>
<protein>
    <submittedName>
        <fullName evidence="2">Invasion associated locus B family protein</fullName>
    </submittedName>
</protein>
<organism evidence="2 3">
    <name type="scientific">Sneathiella marina</name>
    <dbReference type="NCBI Taxonomy" id="2950108"/>
    <lineage>
        <taxon>Bacteria</taxon>
        <taxon>Pseudomonadati</taxon>
        <taxon>Pseudomonadota</taxon>
        <taxon>Alphaproteobacteria</taxon>
        <taxon>Sneathiellales</taxon>
        <taxon>Sneathiellaceae</taxon>
        <taxon>Sneathiella</taxon>
    </lineage>
</organism>
<reference evidence="2" key="1">
    <citation type="submission" date="2022-06" db="EMBL/GenBank/DDBJ databases">
        <title>Sneathiella actinostolidae sp. nov., isolated from a sea anemonein the Western Pacific Ocean.</title>
        <authorList>
            <person name="Wei M.J."/>
        </authorList>
    </citation>
    <scope>NUCLEOTIDE SEQUENCE</scope>
    <source>
        <strain evidence="2">PHK-P5</strain>
    </source>
</reference>
<feature type="transmembrane region" description="Helical" evidence="1">
    <location>
        <begin position="28"/>
        <end position="48"/>
    </location>
</feature>
<dbReference type="EMBL" id="CP098747">
    <property type="protein sequence ID" value="USG60817.1"/>
    <property type="molecule type" value="Genomic_DNA"/>
</dbReference>
<dbReference type="Pfam" id="PF06776">
    <property type="entry name" value="IalB"/>
    <property type="match status" value="1"/>
</dbReference>
<proteinExistence type="predicted"/>
<evidence type="ECO:0000256" key="1">
    <source>
        <dbReference type="SAM" id="Phobius"/>
    </source>
</evidence>
<keyword evidence="1" id="KW-0472">Membrane</keyword>